<dbReference type="Proteomes" id="UP000447873">
    <property type="component" value="Unassembled WGS sequence"/>
</dbReference>
<evidence type="ECO:0000313" key="3">
    <source>
        <dbReference type="EMBL" id="KAE9992613.1"/>
    </source>
</evidence>
<organism evidence="2 4">
    <name type="scientific">Venturia inaequalis</name>
    <name type="common">Apple scab fungus</name>
    <dbReference type="NCBI Taxonomy" id="5025"/>
    <lineage>
        <taxon>Eukaryota</taxon>
        <taxon>Fungi</taxon>
        <taxon>Dikarya</taxon>
        <taxon>Ascomycota</taxon>
        <taxon>Pezizomycotina</taxon>
        <taxon>Dothideomycetes</taxon>
        <taxon>Pleosporomycetidae</taxon>
        <taxon>Venturiales</taxon>
        <taxon>Venturiaceae</taxon>
        <taxon>Venturia</taxon>
    </lineage>
</organism>
<evidence type="ECO:0000313" key="2">
    <source>
        <dbReference type="EMBL" id="KAE9969084.1"/>
    </source>
</evidence>
<gene>
    <name evidence="3" type="ORF">EG327_008356</name>
    <name evidence="2" type="ORF">EG328_007104</name>
</gene>
<feature type="signal peptide" evidence="1">
    <location>
        <begin position="1"/>
        <end position="22"/>
    </location>
</feature>
<protein>
    <submittedName>
        <fullName evidence="2">Uncharacterized protein</fullName>
    </submittedName>
</protein>
<dbReference type="Proteomes" id="UP000490939">
    <property type="component" value="Unassembled WGS sequence"/>
</dbReference>
<sequence length="187" mass="20325">MLFRPFLLLASLSALLASYVQASPTRRGFCVGSPNAIFKVSNLAFQKNIFASSDVSPYCAVSFNFADIYHGSSTTCSAKYENCGGIKNLAEPELNPGGTFDGSKLFDCDDGVDTQFRFWENRRLDLVHRWTCDTPGGVAPSQHFAATSSGQIPGNCTKSSRGSDGEVNILCKSTGDWWPESTMIKHS</sequence>
<comment type="caution">
    <text evidence="2">The sequence shown here is derived from an EMBL/GenBank/DDBJ whole genome shotgun (WGS) entry which is preliminary data.</text>
</comment>
<evidence type="ECO:0000313" key="5">
    <source>
        <dbReference type="Proteomes" id="UP000490939"/>
    </source>
</evidence>
<evidence type="ECO:0000313" key="4">
    <source>
        <dbReference type="Proteomes" id="UP000447873"/>
    </source>
</evidence>
<keyword evidence="5" id="KW-1185">Reference proteome</keyword>
<feature type="chain" id="PRO_5044691013" evidence="1">
    <location>
        <begin position="23"/>
        <end position="187"/>
    </location>
</feature>
<dbReference type="AlphaFoldDB" id="A0A8H3YQ64"/>
<reference evidence="2 4" key="1">
    <citation type="submission" date="2018-12" db="EMBL/GenBank/DDBJ databases">
        <title>Venturia inaequalis Genome Resource.</title>
        <authorList>
            <person name="Lichtner F.J."/>
        </authorList>
    </citation>
    <scope>NUCLEOTIDE SEQUENCE [LARGE SCALE GENOMIC DNA]</scope>
    <source>
        <strain evidence="2 4">120213</strain>
        <strain evidence="3 5">DMI_063113</strain>
    </source>
</reference>
<accession>A0A8H3YQ64</accession>
<keyword evidence="1" id="KW-0732">Signal</keyword>
<name>A0A8H3YQ64_VENIN</name>
<proteinExistence type="predicted"/>
<evidence type="ECO:0000256" key="1">
    <source>
        <dbReference type="SAM" id="SignalP"/>
    </source>
</evidence>
<dbReference type="EMBL" id="WNWS01000380">
    <property type="protein sequence ID" value="KAE9969084.1"/>
    <property type="molecule type" value="Genomic_DNA"/>
</dbReference>
<dbReference type="EMBL" id="WNWR01000052">
    <property type="protein sequence ID" value="KAE9992613.1"/>
    <property type="molecule type" value="Genomic_DNA"/>
</dbReference>